<dbReference type="Pfam" id="PF01035">
    <property type="entry name" value="DNA_binding_1"/>
    <property type="match status" value="1"/>
</dbReference>
<evidence type="ECO:0000313" key="3">
    <source>
        <dbReference type="EMBL" id="GAA2198241.1"/>
    </source>
</evidence>
<dbReference type="InterPro" id="IPR052520">
    <property type="entry name" value="ATL_DNA_repair"/>
</dbReference>
<evidence type="ECO:0000313" key="4">
    <source>
        <dbReference type="Proteomes" id="UP001500432"/>
    </source>
</evidence>
<dbReference type="InterPro" id="IPR014048">
    <property type="entry name" value="MethylDNA_cys_MeTrfase_DNA-bd"/>
</dbReference>
<keyword evidence="4" id="KW-1185">Reference proteome</keyword>
<dbReference type="CDD" id="cd06445">
    <property type="entry name" value="ATase"/>
    <property type="match status" value="1"/>
</dbReference>
<reference evidence="4" key="1">
    <citation type="journal article" date="2019" name="Int. J. Syst. Evol. Microbiol.">
        <title>The Global Catalogue of Microorganisms (GCM) 10K type strain sequencing project: providing services to taxonomists for standard genome sequencing and annotation.</title>
        <authorList>
            <consortium name="The Broad Institute Genomics Platform"/>
            <consortium name="The Broad Institute Genome Sequencing Center for Infectious Disease"/>
            <person name="Wu L."/>
            <person name="Ma J."/>
        </authorList>
    </citation>
    <scope>NUCLEOTIDE SEQUENCE [LARGE SCALE GENOMIC DNA]</scope>
    <source>
        <strain evidence="4">JCM 16034</strain>
    </source>
</reference>
<comment type="caution">
    <text evidence="3">The sequence shown here is derived from an EMBL/GenBank/DDBJ whole genome shotgun (WGS) entry which is preliminary data.</text>
</comment>
<protein>
    <recommendedName>
        <fullName evidence="2">Methylated-DNA-[protein]-cysteine S-methyltransferase DNA binding domain-containing protein</fullName>
    </recommendedName>
</protein>
<dbReference type="PANTHER" id="PTHR42942:SF1">
    <property type="entry name" value="ALKYLTRANSFERASE-LIKE PROTEIN 1"/>
    <property type="match status" value="1"/>
</dbReference>
<gene>
    <name evidence="3" type="ORF">GCM10009849_10210</name>
</gene>
<dbReference type="InterPro" id="IPR036388">
    <property type="entry name" value="WH-like_DNA-bd_sf"/>
</dbReference>
<proteinExistence type="predicted"/>
<dbReference type="InterPro" id="IPR036217">
    <property type="entry name" value="MethylDNA_cys_MeTrfase_DNAb"/>
</dbReference>
<keyword evidence="1" id="KW-0227">DNA damage</keyword>
<accession>A0ABP5NF59</accession>
<sequence length="143" mass="15372">MREEFVEAVLAVVDLVPPGSVVSYGDVAELLGAGGPRQVGAVMSHHGAAVCWWRVLRASGEAPEHHEAAALERYRAEGTPLRGDPARGTQKVDIQRARWAPTDAELDAVEAIADRLYERLHRHRSASGLAGRGMSDPDSGMDP</sequence>
<dbReference type="Proteomes" id="UP001500432">
    <property type="component" value="Unassembled WGS sequence"/>
</dbReference>
<dbReference type="PANTHER" id="PTHR42942">
    <property type="entry name" value="6-O-METHYLGUANINE DNA METHYLTRANSFERASE"/>
    <property type="match status" value="1"/>
</dbReference>
<dbReference type="RefSeq" id="WP_344298595.1">
    <property type="nucleotide sequence ID" value="NZ_BAAAQW010000003.1"/>
</dbReference>
<name>A0ABP5NF59_9MICC</name>
<feature type="domain" description="Methylated-DNA-[protein]-cysteine S-methyltransferase DNA binding" evidence="2">
    <location>
        <begin position="4"/>
        <end position="70"/>
    </location>
</feature>
<dbReference type="Gene3D" id="1.10.10.10">
    <property type="entry name" value="Winged helix-like DNA-binding domain superfamily/Winged helix DNA-binding domain"/>
    <property type="match status" value="1"/>
</dbReference>
<evidence type="ECO:0000259" key="2">
    <source>
        <dbReference type="Pfam" id="PF01035"/>
    </source>
</evidence>
<dbReference type="SUPFAM" id="SSF46767">
    <property type="entry name" value="Methylated DNA-protein cysteine methyltransferase, C-terminal domain"/>
    <property type="match status" value="1"/>
</dbReference>
<organism evidence="3 4">
    <name type="scientific">Sinomonas flava</name>
    <dbReference type="NCBI Taxonomy" id="496857"/>
    <lineage>
        <taxon>Bacteria</taxon>
        <taxon>Bacillati</taxon>
        <taxon>Actinomycetota</taxon>
        <taxon>Actinomycetes</taxon>
        <taxon>Micrococcales</taxon>
        <taxon>Micrococcaceae</taxon>
        <taxon>Sinomonas</taxon>
    </lineage>
</organism>
<evidence type="ECO:0000256" key="1">
    <source>
        <dbReference type="ARBA" id="ARBA00022763"/>
    </source>
</evidence>
<dbReference type="EMBL" id="BAAAQW010000003">
    <property type="protein sequence ID" value="GAA2198241.1"/>
    <property type="molecule type" value="Genomic_DNA"/>
</dbReference>